<feature type="compositionally biased region" description="Low complexity" evidence="1">
    <location>
        <begin position="709"/>
        <end position="720"/>
    </location>
</feature>
<feature type="compositionally biased region" description="Basic and acidic residues" evidence="1">
    <location>
        <begin position="594"/>
        <end position="613"/>
    </location>
</feature>
<evidence type="ECO:0000313" key="3">
    <source>
        <dbReference type="Proteomes" id="UP000027456"/>
    </source>
</evidence>
<gene>
    <name evidence="2" type="ORF">V565_245330</name>
</gene>
<dbReference type="AlphaFoldDB" id="A0A074RG83"/>
<keyword evidence="3" id="KW-1185">Reference proteome</keyword>
<feature type="region of interest" description="Disordered" evidence="1">
    <location>
        <begin position="1"/>
        <end position="84"/>
    </location>
</feature>
<accession>A0A074RG83</accession>
<feature type="region of interest" description="Disordered" evidence="1">
    <location>
        <begin position="355"/>
        <end position="377"/>
    </location>
</feature>
<evidence type="ECO:0000256" key="1">
    <source>
        <dbReference type="SAM" id="MobiDB-lite"/>
    </source>
</evidence>
<name>A0A074RG83_9AGAM</name>
<feature type="region of interest" description="Disordered" evidence="1">
    <location>
        <begin position="579"/>
        <end position="621"/>
    </location>
</feature>
<feature type="region of interest" description="Disordered" evidence="1">
    <location>
        <begin position="528"/>
        <end position="549"/>
    </location>
</feature>
<evidence type="ECO:0000313" key="2">
    <source>
        <dbReference type="EMBL" id="KEP45739.1"/>
    </source>
</evidence>
<feature type="compositionally biased region" description="Polar residues" evidence="1">
    <location>
        <begin position="46"/>
        <end position="67"/>
    </location>
</feature>
<feature type="compositionally biased region" description="Polar residues" evidence="1">
    <location>
        <begin position="287"/>
        <end position="308"/>
    </location>
</feature>
<feature type="region of interest" description="Disordered" evidence="1">
    <location>
        <begin position="282"/>
        <end position="335"/>
    </location>
</feature>
<feature type="region of interest" description="Disordered" evidence="1">
    <location>
        <begin position="689"/>
        <end position="724"/>
    </location>
</feature>
<feature type="compositionally biased region" description="Polar residues" evidence="1">
    <location>
        <begin position="19"/>
        <end position="34"/>
    </location>
</feature>
<sequence length="1059" mass="113385">PGYSIESSMRSERPSSRSKTIVTAPPSTTQLTDRSNTHSSPSISSTQPATYAMSTTSNNQPSDSRPTLPSAEEPESTKQQFVLPVSTSTMVSALSTHSEDPASIVQLPNSTVSKSSTVIATPTHPEDLEAPVSSSQAPTINLSLLDDSDWLSDALSSLNQCTTPLDASQTPSTQVSSVYSTSVSTASTDATNTAVRIPSATLRAVEDVTSPTEPPIRLDSTRVVGTSPEAPESLLEQLPSTGEQVLACNVAVRVTSDASYRPYTQPSDTSQVRSLVSAATQYIHPSEPTSDVVRSSPASERPVTSSKPPGTVADEPRTHIHRLPTPEASDILVPTVSTDRNTTCVETPIKLQDKLQQSQDNRYISSLSTSSRPQRQDNAVKNPIIEHIPMPLAKSLAGPASTLSPEPVARERLGNLSHNTFKRRHLLPPSVVITSGAMKNNILGIDSLKRSIVSNATDMSSTSPDTSNWLAEVNNRPVQPADDRVDAIIAHTPTVTAPPAAVIQSQLVDELLALSLNHLDVVKDYSTQHASMPASDPSPQKSSRHFERSSSMIQLSLLTSQESAATNMVDSIVHNAKSSMPTVASKAHSQDTSPTRERVPEANKSLEDVERSDPLQTRCASPYPAHTVSVCTPLASTSPANSSETLSAPNSAGLDIPLEDVTQYALKASASCTDYVLLLLVITEDALTTVPTPSEPQDNLRRSRSPKASKLSFSTTSNSSMLPDRLCGEPAAESLVKLFAQLVPKAPESARALEEYFNSEDQECLRLMSLPASPTAMEQLPSHVCALLSCANALTMILSVATQSKQTLTTMSTYDTLSNASKRSISFQPSNANTRLLPIDSPQTLGAITKLNKGRISHSLDDWTPVFDLLHICVAPSPLDTLAPTANAAMRTTTRSIKLVIKRTDTYTVSALALRVIVQPEDSTLLEPDDPQRLTDNLASTTRTVTRNTYTPVAESAVTKLATDIHFVSSYPTSTISSSLSHIDASLRNNVSEEPTPKSFNVLVAQSIKAHNISLYALVRIIELVTLIDIGQLSTSTSMQVEVLDLPHTLALPGPTDLI</sequence>
<protein>
    <submittedName>
        <fullName evidence="2">Uncharacterized protein</fullName>
    </submittedName>
</protein>
<proteinExistence type="predicted"/>
<reference evidence="2 3" key="1">
    <citation type="submission" date="2013-12" db="EMBL/GenBank/DDBJ databases">
        <authorList>
            <person name="Cubeta M."/>
            <person name="Pakala S."/>
            <person name="Fedorova N."/>
            <person name="Thomas E."/>
            <person name="Dean R."/>
            <person name="Jabaji S."/>
            <person name="Neate S."/>
            <person name="Toda T."/>
            <person name="Tavantzis S."/>
            <person name="Vilgalys R."/>
            <person name="Bharathan N."/>
            <person name="Pakala S."/>
            <person name="Losada L.S."/>
            <person name="Zafar N."/>
            <person name="Nierman W."/>
        </authorList>
    </citation>
    <scope>NUCLEOTIDE SEQUENCE [LARGE SCALE GENOMIC DNA]</scope>
    <source>
        <strain evidence="2 3">123E</strain>
    </source>
</reference>
<feature type="non-terminal residue" evidence="2">
    <location>
        <position position="1"/>
    </location>
</feature>
<dbReference type="HOGENOM" id="CLU_289615_0_0_1"/>
<dbReference type="Proteomes" id="UP000027456">
    <property type="component" value="Unassembled WGS sequence"/>
</dbReference>
<organism evidence="2 3">
    <name type="scientific">Rhizoctonia solani 123E</name>
    <dbReference type="NCBI Taxonomy" id="1423351"/>
    <lineage>
        <taxon>Eukaryota</taxon>
        <taxon>Fungi</taxon>
        <taxon>Dikarya</taxon>
        <taxon>Basidiomycota</taxon>
        <taxon>Agaricomycotina</taxon>
        <taxon>Agaricomycetes</taxon>
        <taxon>Cantharellales</taxon>
        <taxon>Ceratobasidiaceae</taxon>
        <taxon>Rhizoctonia</taxon>
    </lineage>
</organism>
<dbReference type="EMBL" id="AZST01001534">
    <property type="protein sequence ID" value="KEP45739.1"/>
    <property type="molecule type" value="Genomic_DNA"/>
</dbReference>
<comment type="caution">
    <text evidence="2">The sequence shown here is derived from an EMBL/GenBank/DDBJ whole genome shotgun (WGS) entry which is preliminary data.</text>
</comment>
<feature type="non-terminal residue" evidence="2">
    <location>
        <position position="1059"/>
    </location>
</feature>